<dbReference type="PANTHER" id="PTHR39165:SF1">
    <property type="entry name" value="DUF456 DOMAIN-CONTAINING PROTEIN"/>
    <property type="match status" value="1"/>
</dbReference>
<dbReference type="Pfam" id="PF04306">
    <property type="entry name" value="DUF456"/>
    <property type="match status" value="1"/>
</dbReference>
<comment type="caution">
    <text evidence="2">The sequence shown here is derived from an EMBL/GenBank/DDBJ whole genome shotgun (WGS) entry which is preliminary data.</text>
</comment>
<dbReference type="RefSeq" id="WP_188597563.1">
    <property type="nucleotide sequence ID" value="NZ_BMJW01000001.1"/>
</dbReference>
<keyword evidence="1" id="KW-0472">Membrane</keyword>
<accession>A0A917MDF6</accession>
<reference evidence="2" key="2">
    <citation type="submission" date="2020-09" db="EMBL/GenBank/DDBJ databases">
        <authorList>
            <person name="Sun Q."/>
            <person name="Zhou Y."/>
        </authorList>
    </citation>
    <scope>NUCLEOTIDE SEQUENCE</scope>
    <source>
        <strain evidence="2">CGMCC 1.15763</strain>
    </source>
</reference>
<evidence type="ECO:0000313" key="2">
    <source>
        <dbReference type="EMBL" id="GGG90350.1"/>
    </source>
</evidence>
<gene>
    <name evidence="2" type="ORF">GCM10011416_03650</name>
</gene>
<proteinExistence type="predicted"/>
<dbReference type="PANTHER" id="PTHR39165">
    <property type="entry name" value="IG HYPOTHETICAL 17883"/>
    <property type="match status" value="1"/>
</dbReference>
<reference evidence="2" key="1">
    <citation type="journal article" date="2014" name="Int. J. Syst. Evol. Microbiol.">
        <title>Complete genome sequence of Corynebacterium casei LMG S-19264T (=DSM 44701T), isolated from a smear-ripened cheese.</title>
        <authorList>
            <consortium name="US DOE Joint Genome Institute (JGI-PGF)"/>
            <person name="Walter F."/>
            <person name="Albersmeier A."/>
            <person name="Kalinowski J."/>
            <person name="Ruckert C."/>
        </authorList>
    </citation>
    <scope>NUCLEOTIDE SEQUENCE</scope>
    <source>
        <strain evidence="2">CGMCC 1.15763</strain>
    </source>
</reference>
<dbReference type="InterPro" id="IPR007403">
    <property type="entry name" value="DUF456"/>
</dbReference>
<feature type="transmembrane region" description="Helical" evidence="1">
    <location>
        <begin position="50"/>
        <end position="68"/>
    </location>
</feature>
<dbReference type="AlphaFoldDB" id="A0A917MDF6"/>
<sequence>MDILLLSIGLLCIFLGIVGAFLPVLPGPLTSWVGFLFLHYTKAVPADYTFLSITFAIALFVYIIDYFIPAMGAKKFGGSKYGIYGTTIGLLIGLFIPIPFGIIIGAFLGAFIGEIIHDSTDTNRAMKASLGSLLGFLVSTGIKFGVGLAFAWLYIDTVWEYKSAFF</sequence>
<feature type="transmembrane region" description="Helical" evidence="1">
    <location>
        <begin position="133"/>
        <end position="155"/>
    </location>
</feature>
<organism evidence="2 3">
    <name type="scientific">Polaribacter pacificus</name>
    <dbReference type="NCBI Taxonomy" id="1775173"/>
    <lineage>
        <taxon>Bacteria</taxon>
        <taxon>Pseudomonadati</taxon>
        <taxon>Bacteroidota</taxon>
        <taxon>Flavobacteriia</taxon>
        <taxon>Flavobacteriales</taxon>
        <taxon>Flavobacteriaceae</taxon>
    </lineage>
</organism>
<dbReference type="Proteomes" id="UP000633278">
    <property type="component" value="Unassembled WGS sequence"/>
</dbReference>
<dbReference type="EMBL" id="BMJW01000001">
    <property type="protein sequence ID" value="GGG90350.1"/>
    <property type="molecule type" value="Genomic_DNA"/>
</dbReference>
<keyword evidence="1" id="KW-0812">Transmembrane</keyword>
<name>A0A917MDF6_9FLAO</name>
<keyword evidence="3" id="KW-1185">Reference proteome</keyword>
<evidence type="ECO:0000256" key="1">
    <source>
        <dbReference type="SAM" id="Phobius"/>
    </source>
</evidence>
<keyword evidence="1" id="KW-1133">Transmembrane helix</keyword>
<evidence type="ECO:0000313" key="3">
    <source>
        <dbReference type="Proteomes" id="UP000633278"/>
    </source>
</evidence>
<protein>
    <submittedName>
        <fullName evidence="2">Membrane protein</fullName>
    </submittedName>
</protein>
<feature type="transmembrane region" description="Helical" evidence="1">
    <location>
        <begin position="88"/>
        <end position="113"/>
    </location>
</feature>